<evidence type="ECO:0000256" key="4">
    <source>
        <dbReference type="ARBA" id="ARBA00022989"/>
    </source>
</evidence>
<evidence type="ECO:0000256" key="6">
    <source>
        <dbReference type="SAM" id="Phobius"/>
    </source>
</evidence>
<keyword evidence="2" id="KW-1003">Cell membrane</keyword>
<keyword evidence="4 6" id="KW-1133">Transmembrane helix</keyword>
<keyword evidence="3 6" id="KW-0812">Transmembrane</keyword>
<feature type="transmembrane region" description="Helical" evidence="6">
    <location>
        <begin position="54"/>
        <end position="76"/>
    </location>
</feature>
<evidence type="ECO:0000256" key="5">
    <source>
        <dbReference type="ARBA" id="ARBA00023136"/>
    </source>
</evidence>
<dbReference type="InterPro" id="IPR005495">
    <property type="entry name" value="LptG/LptF_permease"/>
</dbReference>
<dbReference type="RefSeq" id="WP_078809424.1">
    <property type="nucleotide sequence ID" value="NZ_FUWM01000007.1"/>
</dbReference>
<reference evidence="8" key="1">
    <citation type="submission" date="2017-02" db="EMBL/GenBank/DDBJ databases">
        <authorList>
            <person name="Varghese N."/>
            <person name="Submissions S."/>
        </authorList>
    </citation>
    <scope>NUCLEOTIDE SEQUENCE [LARGE SCALE GENOMIC DNA]</scope>
    <source>
        <strain evidence="8">ATCC BAA-73</strain>
    </source>
</reference>
<comment type="subcellular location">
    <subcellularLocation>
        <location evidence="1">Cell membrane</location>
        <topology evidence="1">Multi-pass membrane protein</topology>
    </subcellularLocation>
</comment>
<dbReference type="Proteomes" id="UP000190625">
    <property type="component" value="Unassembled WGS sequence"/>
</dbReference>
<dbReference type="Pfam" id="PF03739">
    <property type="entry name" value="LptF_LptG"/>
    <property type="match status" value="1"/>
</dbReference>
<feature type="transmembrane region" description="Helical" evidence="6">
    <location>
        <begin position="283"/>
        <end position="301"/>
    </location>
</feature>
<evidence type="ECO:0000313" key="7">
    <source>
        <dbReference type="EMBL" id="SJZ47114.1"/>
    </source>
</evidence>
<dbReference type="AlphaFoldDB" id="A0A1T4KXE4"/>
<proteinExistence type="predicted"/>
<feature type="transmembrane region" description="Helical" evidence="6">
    <location>
        <begin position="97"/>
        <end position="118"/>
    </location>
</feature>
<name>A0A1T4KXE4_9FIRM</name>
<keyword evidence="5 6" id="KW-0472">Membrane</keyword>
<keyword evidence="8" id="KW-1185">Reference proteome</keyword>
<evidence type="ECO:0000256" key="1">
    <source>
        <dbReference type="ARBA" id="ARBA00004651"/>
    </source>
</evidence>
<dbReference type="PANTHER" id="PTHR33529">
    <property type="entry name" value="SLR0882 PROTEIN-RELATED"/>
    <property type="match status" value="1"/>
</dbReference>
<accession>A0A1T4KXE4</accession>
<dbReference type="OrthoDB" id="9780716at2"/>
<feature type="transmembrane region" description="Helical" evidence="6">
    <location>
        <begin position="338"/>
        <end position="360"/>
    </location>
</feature>
<evidence type="ECO:0000256" key="3">
    <source>
        <dbReference type="ARBA" id="ARBA00022692"/>
    </source>
</evidence>
<protein>
    <submittedName>
        <fullName evidence="7">Lipopolysaccharide export system permease protein</fullName>
    </submittedName>
</protein>
<dbReference type="PANTHER" id="PTHR33529:SF6">
    <property type="entry name" value="YJGP_YJGQ FAMILY PERMEASE"/>
    <property type="match status" value="1"/>
</dbReference>
<evidence type="ECO:0000313" key="8">
    <source>
        <dbReference type="Proteomes" id="UP000190625"/>
    </source>
</evidence>
<organism evidence="7 8">
    <name type="scientific">Selenihalanaerobacter shriftii</name>
    <dbReference type="NCBI Taxonomy" id="142842"/>
    <lineage>
        <taxon>Bacteria</taxon>
        <taxon>Bacillati</taxon>
        <taxon>Bacillota</taxon>
        <taxon>Clostridia</taxon>
        <taxon>Halanaerobiales</taxon>
        <taxon>Halobacteroidaceae</taxon>
        <taxon>Selenihalanaerobacter</taxon>
    </lineage>
</organism>
<dbReference type="EMBL" id="FUWM01000007">
    <property type="protein sequence ID" value="SJZ47114.1"/>
    <property type="molecule type" value="Genomic_DNA"/>
</dbReference>
<feature type="transmembrane region" description="Helical" evidence="6">
    <location>
        <begin position="12"/>
        <end position="34"/>
    </location>
</feature>
<feature type="transmembrane region" description="Helical" evidence="6">
    <location>
        <begin position="308"/>
        <end position="326"/>
    </location>
</feature>
<evidence type="ECO:0000256" key="2">
    <source>
        <dbReference type="ARBA" id="ARBA00022475"/>
    </source>
</evidence>
<dbReference type="GO" id="GO:0043190">
    <property type="term" value="C:ATP-binding cassette (ABC) transporter complex"/>
    <property type="evidence" value="ECO:0007669"/>
    <property type="project" value="TreeGrafter"/>
</dbReference>
<gene>
    <name evidence="7" type="ORF">SAMN02745118_00928</name>
</gene>
<sequence length="364" mass="41012">MKIIDKYIIKELMAPLFFGVFAFTSLFVGTDILFELADLMIEWGVSIGTAGKLFFLSLPEVIVLTFPMAMLLATLLSFGRLSGDSEVVALRAGGVSFIRLIIPVLIIAFLISGLTIVLNETVVPNSQDMYRKITWDVKHREKMPTTQKHLRITPIDPKTGKIDYIFYAYTFDGSTMTMQDVTFQDYSNGKVVQVIEANKAKWTDKQWQFIDGIIYNTSSKERVPTMEFNKYFVKKLNREPKQMTRAQKEPDEMSLNELDKYIKLREEEGRDTASLRVLYHQRYAIPFSCFIFALVGAPLGLQPNRSGASIGLGLSIVIIFIYYTFMTIGSTLGQAGTLAPAIGAWLQNIIFTIVGIGLVIKTTR</sequence>
<dbReference type="GO" id="GO:0015920">
    <property type="term" value="P:lipopolysaccharide transport"/>
    <property type="evidence" value="ECO:0007669"/>
    <property type="project" value="TreeGrafter"/>
</dbReference>
<dbReference type="STRING" id="142842.SAMN02745118_00928"/>